<dbReference type="EMBL" id="JAJEPV010000011">
    <property type="protein sequence ID" value="MCC2119170.1"/>
    <property type="molecule type" value="Genomic_DNA"/>
</dbReference>
<dbReference type="EC" id="2.7.4.7" evidence="3"/>
<dbReference type="SUPFAM" id="SSF53613">
    <property type="entry name" value="Ribokinase-like"/>
    <property type="match status" value="1"/>
</dbReference>
<dbReference type="Proteomes" id="UP001197795">
    <property type="component" value="Unassembled WGS sequence"/>
</dbReference>
<evidence type="ECO:0000259" key="2">
    <source>
        <dbReference type="Pfam" id="PF08543"/>
    </source>
</evidence>
<dbReference type="EC" id="2.7.1.49" evidence="3"/>
<dbReference type="RefSeq" id="WP_227733030.1">
    <property type="nucleotide sequence ID" value="NZ_JAJEPV010000011.1"/>
</dbReference>
<evidence type="ECO:0000313" key="3">
    <source>
        <dbReference type="EMBL" id="MCC2119170.1"/>
    </source>
</evidence>
<keyword evidence="4" id="KW-1185">Reference proteome</keyword>
<dbReference type="AlphaFoldDB" id="A0AAE3A2Z0"/>
<feature type="domain" description="Pyridoxamine kinase/Phosphomethylpyrimidine kinase" evidence="2">
    <location>
        <begin position="95"/>
        <end position="294"/>
    </location>
</feature>
<comment type="caution">
    <text evidence="3">The sequence shown here is derived from an EMBL/GenBank/DDBJ whole genome shotgun (WGS) entry which is preliminary data.</text>
</comment>
<dbReference type="GO" id="GO:0005829">
    <property type="term" value="C:cytosol"/>
    <property type="evidence" value="ECO:0007669"/>
    <property type="project" value="TreeGrafter"/>
</dbReference>
<proteinExistence type="predicted"/>
<dbReference type="GO" id="GO:0009228">
    <property type="term" value="P:thiamine biosynthetic process"/>
    <property type="evidence" value="ECO:0007669"/>
    <property type="project" value="UniProtKB-KW"/>
</dbReference>
<dbReference type="Pfam" id="PF08543">
    <property type="entry name" value="Phos_pyr_kin"/>
    <property type="match status" value="1"/>
</dbReference>
<dbReference type="GO" id="GO:0008972">
    <property type="term" value="F:phosphomethylpyrimidine kinase activity"/>
    <property type="evidence" value="ECO:0007669"/>
    <property type="project" value="UniProtKB-EC"/>
</dbReference>
<dbReference type="Gene3D" id="3.40.1190.20">
    <property type="match status" value="1"/>
</dbReference>
<protein>
    <submittedName>
        <fullName evidence="3">Bifunctional hydroxymethylpyrimidine kinase/phosphomethylpyrimidine kinase</fullName>
        <ecNumber evidence="3">2.7.1.49</ecNumber>
        <ecNumber evidence="3">2.7.4.7</ecNumber>
    </submittedName>
</protein>
<keyword evidence="3" id="KW-0808">Transferase</keyword>
<keyword evidence="1" id="KW-0784">Thiamine biosynthesis</keyword>
<sequence length="311" mass="33478">MTSNFDTSDRNAQKGGDFVPRLAMINDIAGFGRCSTTVSLPVISVMKVQVCPVPTSVLSNHLGFPLCHFDDYTSHMRDYIKVWNELGLTFDGLYCGFLGNEEQIDIVRGFVEMFRPPLFLLDPVMGDHGRAYSSITETHVQKMKELLPLADIITPNITEACLLTGTPWKDREWTMQELSGLCERLTDICQTASITSDEASTGITASGSDGSSVGTVSIVITGIRQGDSLVNFLWDDGVYTTVSTPIAGASRPGTGDIFASILAADAVRGETLLSSVQKAANFVGLCITGSEKAGTPVQEGVVFEKYLAALL</sequence>
<evidence type="ECO:0000313" key="4">
    <source>
        <dbReference type="Proteomes" id="UP001197795"/>
    </source>
</evidence>
<organism evidence="3 4">
    <name type="scientific">Waltera acetigignens</name>
    <dbReference type="NCBI Taxonomy" id="2981769"/>
    <lineage>
        <taxon>Bacteria</taxon>
        <taxon>Bacillati</taxon>
        <taxon>Bacillota</taxon>
        <taxon>Clostridia</taxon>
        <taxon>Lachnospirales</taxon>
        <taxon>Lachnospiraceae</taxon>
        <taxon>Waltera</taxon>
    </lineage>
</organism>
<dbReference type="PANTHER" id="PTHR20858">
    <property type="entry name" value="PHOSPHOMETHYLPYRIMIDINE KINASE"/>
    <property type="match status" value="1"/>
</dbReference>
<name>A0AAE3A2Z0_9FIRM</name>
<dbReference type="InterPro" id="IPR029056">
    <property type="entry name" value="Ribokinase-like"/>
</dbReference>
<dbReference type="GO" id="GO:0008902">
    <property type="term" value="F:hydroxymethylpyrimidine kinase activity"/>
    <property type="evidence" value="ECO:0007669"/>
    <property type="project" value="UniProtKB-EC"/>
</dbReference>
<gene>
    <name evidence="3" type="ORF">LKD75_06100</name>
</gene>
<reference evidence="3 4" key="1">
    <citation type="submission" date="2021-10" db="EMBL/GenBank/DDBJ databases">
        <title>Anaerobic single-cell dispensing facilitates the cultivation of human gut bacteria.</title>
        <authorList>
            <person name="Afrizal A."/>
        </authorList>
    </citation>
    <scope>NUCLEOTIDE SEQUENCE [LARGE SCALE GENOMIC DNA]</scope>
    <source>
        <strain evidence="3 4">CLA-AA-H273</strain>
    </source>
</reference>
<dbReference type="InterPro" id="IPR013749">
    <property type="entry name" value="PM/HMP-P_kinase-1"/>
</dbReference>
<keyword evidence="3" id="KW-0418">Kinase</keyword>
<evidence type="ECO:0000256" key="1">
    <source>
        <dbReference type="ARBA" id="ARBA00022977"/>
    </source>
</evidence>
<dbReference type="PANTHER" id="PTHR20858:SF17">
    <property type="entry name" value="HYDROXYMETHYLPYRIMIDINE_PHOSPHOMETHYLPYRIMIDINE KINASE THI20-RELATED"/>
    <property type="match status" value="1"/>
</dbReference>
<accession>A0AAE3A2Z0</accession>